<reference evidence="1 2" key="1">
    <citation type="submission" date="2014-09" db="EMBL/GenBank/DDBJ databases">
        <title>Vibrio maritimus JCM 19235. (C45) whole genome shotgun sequence.</title>
        <authorList>
            <person name="Sawabe T."/>
            <person name="Meirelles P."/>
            <person name="Nakanishi M."/>
            <person name="Sayaka M."/>
            <person name="Hattori M."/>
            <person name="Ohkuma M."/>
        </authorList>
    </citation>
    <scope>NUCLEOTIDE SEQUENCE [LARGE SCALE GENOMIC DNA]</scope>
    <source>
        <strain evidence="2">JCM19235</strain>
    </source>
</reference>
<keyword evidence="2" id="KW-1185">Reference proteome</keyword>
<protein>
    <recommendedName>
        <fullName evidence="3">Antitoxin Xre/MbcA/ParS-like toxin-binding domain-containing protein</fullName>
    </recommendedName>
</protein>
<dbReference type="Proteomes" id="UP000029228">
    <property type="component" value="Unassembled WGS sequence"/>
</dbReference>
<evidence type="ECO:0000313" key="1">
    <source>
        <dbReference type="EMBL" id="GAL16601.1"/>
    </source>
</evidence>
<dbReference type="AlphaFoldDB" id="A0A090RMY8"/>
<evidence type="ECO:0008006" key="3">
    <source>
        <dbReference type="Google" id="ProtNLM"/>
    </source>
</evidence>
<sequence>MNITERITSILKIWGASPQQIQNVVDSGNLELQREHISGIEECLQMLYPDSSRKVSFLKQPSKSVFFEGKKPIDVICSGDEAMLSEAHYIIRSMLCV</sequence>
<proteinExistence type="predicted"/>
<organism evidence="1 2">
    <name type="scientific">Vibrio maritimus</name>
    <dbReference type="NCBI Taxonomy" id="990268"/>
    <lineage>
        <taxon>Bacteria</taxon>
        <taxon>Pseudomonadati</taxon>
        <taxon>Pseudomonadota</taxon>
        <taxon>Gammaproteobacteria</taxon>
        <taxon>Vibrionales</taxon>
        <taxon>Vibrionaceae</taxon>
        <taxon>Vibrio</taxon>
    </lineage>
</organism>
<gene>
    <name evidence="1" type="ORF">JCM19235_5150</name>
</gene>
<dbReference type="OrthoDB" id="117888at2"/>
<dbReference type="STRING" id="990268.JCM19235_5150"/>
<evidence type="ECO:0000313" key="2">
    <source>
        <dbReference type="Proteomes" id="UP000029228"/>
    </source>
</evidence>
<dbReference type="EMBL" id="BBMR01000001">
    <property type="protein sequence ID" value="GAL16601.1"/>
    <property type="molecule type" value="Genomic_DNA"/>
</dbReference>
<reference evidence="1 2" key="2">
    <citation type="submission" date="2014-09" db="EMBL/GenBank/DDBJ databases">
        <authorList>
            <consortium name="NBRP consortium"/>
            <person name="Sawabe T."/>
            <person name="Meirelles P."/>
            <person name="Nakanishi M."/>
            <person name="Sayaka M."/>
            <person name="Hattori M."/>
            <person name="Ohkuma M."/>
        </authorList>
    </citation>
    <scope>NUCLEOTIDE SEQUENCE [LARGE SCALE GENOMIC DNA]</scope>
    <source>
        <strain evidence="2">JCM19235</strain>
    </source>
</reference>
<accession>A0A090RMY8</accession>
<comment type="caution">
    <text evidence="1">The sequence shown here is derived from an EMBL/GenBank/DDBJ whole genome shotgun (WGS) entry which is preliminary data.</text>
</comment>
<name>A0A090RMY8_9VIBR</name>